<protein>
    <submittedName>
        <fullName evidence="3">CHAT domain-containing protein</fullName>
    </submittedName>
</protein>
<dbReference type="EMBL" id="JAZHYP010000003">
    <property type="protein sequence ID" value="MEN3323527.1"/>
    <property type="molecule type" value="Genomic_DNA"/>
</dbReference>
<dbReference type="SUPFAM" id="SSF48452">
    <property type="entry name" value="TPR-like"/>
    <property type="match status" value="1"/>
</dbReference>
<sequence>MKKIFFLFFLICGVSFSQNLEETIYTAAETFISNKNEVSLKLLTQQETSFKNRVETKDEQLALIFLQCNKGYYLDEHSELIEAISTYEDALKRFNNNKLSKLSDFDIIENCLKPLGNLYTKTGDYTNAVSTINQYIYLAEKSKNTKHQISGAINLAKLYQTINKHETVLKIVDNAYKFPNIDSHQKALLQSIKANSLVSLNNYEAVSHLKSTSTSSSFENHKQNYVTELQKGNYSEALNSFNKAKKYLSEIHVSARGLAKFYVEEAQLYHLLKQPNEALKSLQQAIKMLLPSFNKNGLPSKKDLYPENTFIDIFDLYAAIQNNPKQALESYDLSFYVSHLLQENWTSQETKIFNETSNRIRSERCIDILFNTYKQTKNKSLLFEAFQYSENNKASVLKDMSQKKMRLKQFPDDSLLTKEFKLLKAQEYYTGLLVKEQLGANKASTVNHLSEKLSAISFQLKTLKTAIAKKYPENNKETSLERFQSKLVKDEAILVEYFFGKNTLYQFIISKKDITIESIQLTEEVRNNMIRFIHLFDDASIINNDINNYTNQAHAIFKLLKFNKLSNHKNVVVIPDGLLNFIPFEALITSKTTSTSFSRMPFVVKSQNIIYNSSATFYQTESKRGKNKGLLGFFPVFENTNQKLTYSINEAKAIKKEMNSSIFMNSKASKNNFLKNASKYSILHLSTHASSGDFINPANISFYNDTLFLNELYSLDLNPDLVVLSACETGIGKLYKGEGAMSIARGFQYAGAENLLFSLWQINDLSTSQIIQSFYENYNKSESAYVANYQSKIEYLENEAISNVKKSPYYWSAFVYYGTLEPTKPDKAIFYIIFGIFIASIVLLLILKYKNHGRNTRRISS</sequence>
<evidence type="ECO:0000259" key="2">
    <source>
        <dbReference type="Pfam" id="PF12770"/>
    </source>
</evidence>
<comment type="caution">
    <text evidence="3">The sequence shown here is derived from an EMBL/GenBank/DDBJ whole genome shotgun (WGS) entry which is preliminary data.</text>
</comment>
<reference evidence="3 4" key="1">
    <citation type="submission" date="2024-01" db="EMBL/GenBank/DDBJ databases">
        <title>Mariniflexile litorale sp. nov., isolated from the shallow sediments of the Sea of Japan.</title>
        <authorList>
            <person name="Romanenko L."/>
            <person name="Bystritskaya E."/>
            <person name="Isaeva M."/>
        </authorList>
    </citation>
    <scope>NUCLEOTIDE SEQUENCE [LARGE SCALE GENOMIC DNA]</scope>
    <source>
        <strain evidence="3 4">KCTC 32427</strain>
    </source>
</reference>
<keyword evidence="1" id="KW-0472">Membrane</keyword>
<gene>
    <name evidence="3" type="ORF">VP395_07295</name>
</gene>
<dbReference type="PANTHER" id="PTHR10098">
    <property type="entry name" value="RAPSYN-RELATED"/>
    <property type="match status" value="1"/>
</dbReference>
<evidence type="ECO:0000313" key="3">
    <source>
        <dbReference type="EMBL" id="MEN3323527.1"/>
    </source>
</evidence>
<feature type="transmembrane region" description="Helical" evidence="1">
    <location>
        <begin position="828"/>
        <end position="847"/>
    </location>
</feature>
<keyword evidence="1" id="KW-0812">Transmembrane</keyword>
<evidence type="ECO:0000256" key="1">
    <source>
        <dbReference type="SAM" id="Phobius"/>
    </source>
</evidence>
<dbReference type="PANTHER" id="PTHR10098:SF108">
    <property type="entry name" value="TETRATRICOPEPTIDE REPEAT PROTEIN 28"/>
    <property type="match status" value="1"/>
</dbReference>
<name>A0ABV0A8V0_9FLAO</name>
<accession>A0ABV0A8V0</accession>
<keyword evidence="1" id="KW-1133">Transmembrane helix</keyword>
<dbReference type="InterPro" id="IPR019734">
    <property type="entry name" value="TPR_rpt"/>
</dbReference>
<dbReference type="RefSeq" id="WP_346241120.1">
    <property type="nucleotide sequence ID" value="NZ_JAZHYP010000003.1"/>
</dbReference>
<evidence type="ECO:0000313" key="4">
    <source>
        <dbReference type="Proteomes" id="UP001416393"/>
    </source>
</evidence>
<dbReference type="InterPro" id="IPR011990">
    <property type="entry name" value="TPR-like_helical_dom_sf"/>
</dbReference>
<dbReference type="Proteomes" id="UP001416393">
    <property type="component" value="Unassembled WGS sequence"/>
</dbReference>
<keyword evidence="4" id="KW-1185">Reference proteome</keyword>
<dbReference type="Gene3D" id="1.25.40.10">
    <property type="entry name" value="Tetratricopeptide repeat domain"/>
    <property type="match status" value="2"/>
</dbReference>
<feature type="domain" description="CHAT" evidence="2">
    <location>
        <begin position="566"/>
        <end position="818"/>
    </location>
</feature>
<proteinExistence type="predicted"/>
<dbReference type="InterPro" id="IPR024983">
    <property type="entry name" value="CHAT_dom"/>
</dbReference>
<dbReference type="Pfam" id="PF12770">
    <property type="entry name" value="CHAT"/>
    <property type="match status" value="1"/>
</dbReference>
<dbReference type="Pfam" id="PF13181">
    <property type="entry name" value="TPR_8"/>
    <property type="match status" value="2"/>
</dbReference>
<dbReference type="SMART" id="SM00028">
    <property type="entry name" value="TPR"/>
    <property type="match status" value="3"/>
</dbReference>
<organism evidence="3 4">
    <name type="scientific">Mariniflexile soesokkakense</name>
    <dbReference type="NCBI Taxonomy" id="1343160"/>
    <lineage>
        <taxon>Bacteria</taxon>
        <taxon>Pseudomonadati</taxon>
        <taxon>Bacteroidota</taxon>
        <taxon>Flavobacteriia</taxon>
        <taxon>Flavobacteriales</taxon>
        <taxon>Flavobacteriaceae</taxon>
        <taxon>Mariniflexile</taxon>
    </lineage>
</organism>